<comment type="caution">
    <text evidence="2">The sequence shown here is derived from an EMBL/GenBank/DDBJ whole genome shotgun (WGS) entry which is preliminary data.</text>
</comment>
<feature type="transmembrane region" description="Helical" evidence="1">
    <location>
        <begin position="12"/>
        <end position="34"/>
    </location>
</feature>
<accession>A0A5S4FL71</accession>
<gene>
    <name evidence="2" type="ORF">ETD86_15280</name>
</gene>
<evidence type="ECO:0000256" key="1">
    <source>
        <dbReference type="SAM" id="Phobius"/>
    </source>
</evidence>
<feature type="transmembrane region" description="Helical" evidence="1">
    <location>
        <begin position="108"/>
        <end position="128"/>
    </location>
</feature>
<dbReference type="Proteomes" id="UP000309128">
    <property type="component" value="Unassembled WGS sequence"/>
</dbReference>
<keyword evidence="3" id="KW-1185">Reference proteome</keyword>
<feature type="transmembrane region" description="Helical" evidence="1">
    <location>
        <begin position="54"/>
        <end position="71"/>
    </location>
</feature>
<feature type="transmembrane region" description="Helical" evidence="1">
    <location>
        <begin position="78"/>
        <end position="96"/>
    </location>
</feature>
<organism evidence="2 3">
    <name type="scientific">Nonomuraea turkmeniaca</name>
    <dbReference type="NCBI Taxonomy" id="103838"/>
    <lineage>
        <taxon>Bacteria</taxon>
        <taxon>Bacillati</taxon>
        <taxon>Actinomycetota</taxon>
        <taxon>Actinomycetes</taxon>
        <taxon>Streptosporangiales</taxon>
        <taxon>Streptosporangiaceae</taxon>
        <taxon>Nonomuraea</taxon>
    </lineage>
</organism>
<evidence type="ECO:0008006" key="4">
    <source>
        <dbReference type="Google" id="ProtNLM"/>
    </source>
</evidence>
<protein>
    <recommendedName>
        <fullName evidence="4">Phosphopantetheine adenylyltransferase</fullName>
    </recommendedName>
</protein>
<evidence type="ECO:0000313" key="3">
    <source>
        <dbReference type="Proteomes" id="UP000309128"/>
    </source>
</evidence>
<dbReference type="OrthoDB" id="5198469at2"/>
<dbReference type="RefSeq" id="WP_138666810.1">
    <property type="nucleotide sequence ID" value="NZ_VCKY01000043.1"/>
</dbReference>
<keyword evidence="1" id="KW-0472">Membrane</keyword>
<evidence type="ECO:0000313" key="2">
    <source>
        <dbReference type="EMBL" id="TMR21393.1"/>
    </source>
</evidence>
<dbReference type="EMBL" id="VCKY01000043">
    <property type="protein sequence ID" value="TMR21393.1"/>
    <property type="molecule type" value="Genomic_DNA"/>
</dbReference>
<dbReference type="AlphaFoldDB" id="A0A5S4FL71"/>
<proteinExistence type="predicted"/>
<sequence>MLLPARIEPAARIVLALMGVITALPAVAIVNAGILDWNYGVSDPPPTTLALLQHRGMLQLLLGAALTWAAFHPPVRLGAALAAVAGKSTFLTLMLPNPAIRAGLAPSGIVFDLTCIVVLGLLAAYLVMRRREA</sequence>
<keyword evidence="1" id="KW-1133">Transmembrane helix</keyword>
<name>A0A5S4FL71_9ACTN</name>
<keyword evidence="1" id="KW-0812">Transmembrane</keyword>
<reference evidence="2 3" key="1">
    <citation type="submission" date="2019-05" db="EMBL/GenBank/DDBJ databases">
        <title>Draft genome sequence of Nonomuraea turkmeniaca DSM 43926.</title>
        <authorList>
            <person name="Saricaoglu S."/>
            <person name="Isik K."/>
        </authorList>
    </citation>
    <scope>NUCLEOTIDE SEQUENCE [LARGE SCALE GENOMIC DNA]</scope>
    <source>
        <strain evidence="2 3">DSM 43926</strain>
    </source>
</reference>